<dbReference type="InterPro" id="IPR000504">
    <property type="entry name" value="RRM_dom"/>
</dbReference>
<dbReference type="SUPFAM" id="SSF54928">
    <property type="entry name" value="RNA-binding domain, RBD"/>
    <property type="match status" value="1"/>
</dbReference>
<evidence type="ECO:0000256" key="2">
    <source>
        <dbReference type="SAM" id="Coils"/>
    </source>
</evidence>
<keyword evidence="2" id="KW-0175">Coiled coil</keyword>
<dbReference type="InterPro" id="IPR012677">
    <property type="entry name" value="Nucleotide-bd_a/b_plait_sf"/>
</dbReference>
<evidence type="ECO:0000313" key="5">
    <source>
        <dbReference type="Proteomes" id="UP000789706"/>
    </source>
</evidence>
<dbReference type="AlphaFoldDB" id="A0A9N8Z591"/>
<dbReference type="Proteomes" id="UP000789706">
    <property type="component" value="Unassembled WGS sequence"/>
</dbReference>
<dbReference type="PROSITE" id="PS50102">
    <property type="entry name" value="RRM"/>
    <property type="match status" value="1"/>
</dbReference>
<feature type="coiled-coil region" evidence="2">
    <location>
        <begin position="10"/>
        <end position="55"/>
    </location>
</feature>
<dbReference type="InterPro" id="IPR035979">
    <property type="entry name" value="RBD_domain_sf"/>
</dbReference>
<organism evidence="4 5">
    <name type="scientific">Diversispora eburnea</name>
    <dbReference type="NCBI Taxonomy" id="1213867"/>
    <lineage>
        <taxon>Eukaryota</taxon>
        <taxon>Fungi</taxon>
        <taxon>Fungi incertae sedis</taxon>
        <taxon>Mucoromycota</taxon>
        <taxon>Glomeromycotina</taxon>
        <taxon>Glomeromycetes</taxon>
        <taxon>Diversisporales</taxon>
        <taxon>Diversisporaceae</taxon>
        <taxon>Diversispora</taxon>
    </lineage>
</organism>
<dbReference type="Pfam" id="PF00076">
    <property type="entry name" value="RRM_1"/>
    <property type="match status" value="1"/>
</dbReference>
<evidence type="ECO:0000313" key="4">
    <source>
        <dbReference type="EMBL" id="CAG8469852.1"/>
    </source>
</evidence>
<proteinExistence type="predicted"/>
<sequence>MTYCENCKVLKGLRNENKNLIDEIANKITQVDQEYSNTQEEIRKVQIEIRDIRLDKLQNEPLPPLPKKQFPTDEIIPIVRNVPKKPQVPRPTKTYHPQVPPVFFGNIPNNVSENDLRAEIEKKFGKILAISLFRREETAIVNFADMESYFEAIETRVFGFRRINLSIKQ</sequence>
<evidence type="ECO:0000259" key="3">
    <source>
        <dbReference type="PROSITE" id="PS50102"/>
    </source>
</evidence>
<dbReference type="Gene3D" id="3.30.70.330">
    <property type="match status" value="1"/>
</dbReference>
<name>A0A9N8Z591_9GLOM</name>
<evidence type="ECO:0000256" key="1">
    <source>
        <dbReference type="PROSITE-ProRule" id="PRU00176"/>
    </source>
</evidence>
<feature type="domain" description="RRM" evidence="3">
    <location>
        <begin position="100"/>
        <end position="169"/>
    </location>
</feature>
<comment type="caution">
    <text evidence="4">The sequence shown here is derived from an EMBL/GenBank/DDBJ whole genome shotgun (WGS) entry which is preliminary data.</text>
</comment>
<protein>
    <submittedName>
        <fullName evidence="4">1499_t:CDS:1</fullName>
    </submittedName>
</protein>
<dbReference type="EMBL" id="CAJVPK010000187">
    <property type="protein sequence ID" value="CAG8469852.1"/>
    <property type="molecule type" value="Genomic_DNA"/>
</dbReference>
<keyword evidence="1" id="KW-0694">RNA-binding</keyword>
<accession>A0A9N8Z591</accession>
<dbReference type="GO" id="GO:0003723">
    <property type="term" value="F:RNA binding"/>
    <property type="evidence" value="ECO:0007669"/>
    <property type="project" value="UniProtKB-UniRule"/>
</dbReference>
<gene>
    <name evidence="4" type="ORF">DEBURN_LOCUS3106</name>
</gene>
<dbReference type="OrthoDB" id="2373197at2759"/>
<dbReference type="CDD" id="cd00590">
    <property type="entry name" value="RRM_SF"/>
    <property type="match status" value="1"/>
</dbReference>
<reference evidence="4" key="1">
    <citation type="submission" date="2021-06" db="EMBL/GenBank/DDBJ databases">
        <authorList>
            <person name="Kallberg Y."/>
            <person name="Tangrot J."/>
            <person name="Rosling A."/>
        </authorList>
    </citation>
    <scope>NUCLEOTIDE SEQUENCE</scope>
    <source>
        <strain evidence="4">AZ414A</strain>
    </source>
</reference>
<dbReference type="SMART" id="SM00360">
    <property type="entry name" value="RRM"/>
    <property type="match status" value="1"/>
</dbReference>
<keyword evidence="5" id="KW-1185">Reference proteome</keyword>